<evidence type="ECO:0000313" key="2">
    <source>
        <dbReference type="Proteomes" id="UP000516173"/>
    </source>
</evidence>
<sequence>MGPYRLCSPAELIARRPAAVSGGSASPMTKIARSEAIWSGVACETNTVSMDGTKSVTVTPWRAMVSAT</sequence>
<name>A0A7G1KU86_9NOCA</name>
<evidence type="ECO:0000313" key="1">
    <source>
        <dbReference type="EMBL" id="BCK58652.1"/>
    </source>
</evidence>
<dbReference type="EMBL" id="AP023396">
    <property type="protein sequence ID" value="BCK58652.1"/>
    <property type="molecule type" value="Genomic_DNA"/>
</dbReference>
<gene>
    <name evidence="1" type="ORF">NWFMUON74_64240</name>
</gene>
<accession>A0A7G1KU86</accession>
<protein>
    <submittedName>
        <fullName evidence="1">Uncharacterized protein</fullName>
    </submittedName>
</protein>
<dbReference type="KEGG" id="nwl:NWFMUON74_64240"/>
<reference evidence="1 2" key="1">
    <citation type="submission" date="2020-08" db="EMBL/GenBank/DDBJ databases">
        <title>Genome Sequencing of Nocardia wallacei strain FMUON74 and assembly.</title>
        <authorList>
            <person name="Toyokawa M."/>
            <person name="Uesaka K."/>
        </authorList>
    </citation>
    <scope>NUCLEOTIDE SEQUENCE [LARGE SCALE GENOMIC DNA]</scope>
    <source>
        <strain evidence="1 2">FMUON74</strain>
    </source>
</reference>
<organism evidence="1 2">
    <name type="scientific">Nocardia wallacei</name>
    <dbReference type="NCBI Taxonomy" id="480035"/>
    <lineage>
        <taxon>Bacteria</taxon>
        <taxon>Bacillati</taxon>
        <taxon>Actinomycetota</taxon>
        <taxon>Actinomycetes</taxon>
        <taxon>Mycobacteriales</taxon>
        <taxon>Nocardiaceae</taxon>
        <taxon>Nocardia</taxon>
    </lineage>
</organism>
<proteinExistence type="predicted"/>
<dbReference type="Proteomes" id="UP000516173">
    <property type="component" value="Chromosome"/>
</dbReference>
<dbReference type="AlphaFoldDB" id="A0A7G1KU86"/>
<keyword evidence="2" id="KW-1185">Reference proteome</keyword>